<feature type="transmembrane region" description="Helical" evidence="1">
    <location>
        <begin position="96"/>
        <end position="114"/>
    </location>
</feature>
<dbReference type="Proteomes" id="UP001221150">
    <property type="component" value="Unassembled WGS sequence"/>
</dbReference>
<keyword evidence="1" id="KW-1133">Transmembrane helix</keyword>
<comment type="caution">
    <text evidence="2">The sequence shown here is derived from an EMBL/GenBank/DDBJ whole genome shotgun (WGS) entry which is preliminary data.</text>
</comment>
<name>A0ABT6A0S2_9ACTN</name>
<evidence type="ECO:0000313" key="2">
    <source>
        <dbReference type="EMBL" id="MDF3298068.1"/>
    </source>
</evidence>
<evidence type="ECO:0000313" key="3">
    <source>
        <dbReference type="Proteomes" id="UP001221150"/>
    </source>
</evidence>
<protein>
    <recommendedName>
        <fullName evidence="4">Integral membrane protein</fullName>
    </recommendedName>
</protein>
<gene>
    <name evidence="2" type="ORF">P3H78_05400</name>
</gene>
<keyword evidence="3" id="KW-1185">Reference proteome</keyword>
<dbReference type="EMBL" id="JARJBB010000002">
    <property type="protein sequence ID" value="MDF3298068.1"/>
    <property type="molecule type" value="Genomic_DNA"/>
</dbReference>
<sequence length="123" mass="12824">MTGTLWRGGVVRIARGGVRQATSEEPRDEAQMTAAVGTASGLLAALTAVFGAVRLVRPRRSEPIPWALLGRPSGLTAVAVCFGTGFLALWPGLPWWVVPVVAAPGAGSVAVLLYRHRRSAPGV</sequence>
<reference evidence="2 3" key="1">
    <citation type="submission" date="2023-03" db="EMBL/GenBank/DDBJ databases">
        <title>Draft genome sequence of Streptomyces sp. K1PA1 isolated from peat swamp forest in Thailand.</title>
        <authorList>
            <person name="Klaysubun C."/>
            <person name="Duangmal K."/>
        </authorList>
    </citation>
    <scope>NUCLEOTIDE SEQUENCE [LARGE SCALE GENOMIC DNA]</scope>
    <source>
        <strain evidence="2 3">K1PA1</strain>
    </source>
</reference>
<dbReference type="RefSeq" id="WP_276107606.1">
    <property type="nucleotide sequence ID" value="NZ_JARJBB010000002.1"/>
</dbReference>
<feature type="transmembrane region" description="Helical" evidence="1">
    <location>
        <begin position="34"/>
        <end position="56"/>
    </location>
</feature>
<feature type="transmembrane region" description="Helical" evidence="1">
    <location>
        <begin position="68"/>
        <end position="90"/>
    </location>
</feature>
<keyword evidence="1" id="KW-0812">Transmembrane</keyword>
<evidence type="ECO:0008006" key="4">
    <source>
        <dbReference type="Google" id="ProtNLM"/>
    </source>
</evidence>
<proteinExistence type="predicted"/>
<keyword evidence="1" id="KW-0472">Membrane</keyword>
<accession>A0ABT6A0S2</accession>
<evidence type="ECO:0000256" key="1">
    <source>
        <dbReference type="SAM" id="Phobius"/>
    </source>
</evidence>
<organism evidence="2 3">
    <name type="scientific">Streptomyces tropicalis</name>
    <dbReference type="NCBI Taxonomy" id="3034234"/>
    <lineage>
        <taxon>Bacteria</taxon>
        <taxon>Bacillati</taxon>
        <taxon>Actinomycetota</taxon>
        <taxon>Actinomycetes</taxon>
        <taxon>Kitasatosporales</taxon>
        <taxon>Streptomycetaceae</taxon>
        <taxon>Streptomyces</taxon>
    </lineage>
</organism>